<protein>
    <submittedName>
        <fullName evidence="1">Uncharacterized protein</fullName>
    </submittedName>
</protein>
<evidence type="ECO:0000313" key="2">
    <source>
        <dbReference type="Proteomes" id="UP000203990"/>
    </source>
</evidence>
<dbReference type="RefSeq" id="YP_009187674.1">
    <property type="nucleotide sequence ID" value="NC_028659.1"/>
</dbReference>
<gene>
    <name evidence="1" type="ORF">KB57_061</name>
</gene>
<organism evidence="1 2">
    <name type="scientific">Klebsiella phage vB_KpnM_KB57</name>
    <dbReference type="NCBI Taxonomy" id="1719140"/>
    <lineage>
        <taxon>Viruses</taxon>
        <taxon>Duplodnaviria</taxon>
        <taxon>Heunggongvirae</taxon>
        <taxon>Uroviricota</taxon>
        <taxon>Caudoviricetes</taxon>
        <taxon>Vequintavirinae</taxon>
        <taxon>Mydovirus</taxon>
        <taxon>Mydovirus KB57</taxon>
    </lineage>
</organism>
<dbReference type="KEGG" id="vg:26523017"/>
<sequence length="159" mass="17565">MMNFRPTTEIDLAGKNFVITHWSPSKVMKNLPKIGRYIAVPMATISGALFTGGSNLSEALPTAILYLFEQMEQDDIEKLFELILEDVSVNGMAGKIDIDTVFQDKMLDLIKLVAEVLKINYGCFFTKDGFADLQGLLGNFGMVHQVATVDQEPTEVAAE</sequence>
<dbReference type="GeneID" id="26523017"/>
<accession>A0A0S1S1B9</accession>
<reference evidence="1 2" key="1">
    <citation type="submission" date="2015-10" db="EMBL/GenBank/DDBJ databases">
        <title>Complete genome sequence of Klebsiella pneumoniae bacteriophage vB_KpnM_KB57.</title>
        <authorList>
            <person name="Volozhantsev N.V."/>
            <person name="Popova A.V."/>
            <person name="Krasilnikova V.M."/>
            <person name="Bogun A.G."/>
        </authorList>
    </citation>
    <scope>NUCLEOTIDE SEQUENCE [LARGE SCALE GENOMIC DNA]</scope>
</reference>
<proteinExistence type="predicted"/>
<dbReference type="OrthoDB" id="12388at10239"/>
<evidence type="ECO:0000313" key="1">
    <source>
        <dbReference type="EMBL" id="ALM02454.1"/>
    </source>
</evidence>
<dbReference type="EMBL" id="KT934943">
    <property type="protein sequence ID" value="ALM02454.1"/>
    <property type="molecule type" value="Genomic_DNA"/>
</dbReference>
<dbReference type="InterPro" id="IPR049156">
    <property type="entry name" value="Phage_chap_TAC_15-like"/>
</dbReference>
<name>A0A0S1S1B9_9CAUD</name>
<dbReference type="Pfam" id="PF21822">
    <property type="entry name" value="Phage_TAC_15"/>
    <property type="match status" value="1"/>
</dbReference>
<dbReference type="Proteomes" id="UP000203990">
    <property type="component" value="Segment"/>
</dbReference>
<keyword evidence="2" id="KW-1185">Reference proteome</keyword>